<dbReference type="KEGG" id="tch:CHITON_0019"/>
<organism evidence="7 8">
    <name type="scientific">Thermococcus chitonophagus</name>
    <dbReference type="NCBI Taxonomy" id="54262"/>
    <lineage>
        <taxon>Archaea</taxon>
        <taxon>Methanobacteriati</taxon>
        <taxon>Methanobacteriota</taxon>
        <taxon>Thermococci</taxon>
        <taxon>Thermococcales</taxon>
        <taxon>Thermococcaceae</taxon>
        <taxon>Thermococcus</taxon>
    </lineage>
</organism>
<evidence type="ECO:0000256" key="6">
    <source>
        <dbReference type="HAMAP-Rule" id="MF_00756"/>
    </source>
</evidence>
<keyword evidence="5 6" id="KW-0378">Hydrolase</keyword>
<evidence type="ECO:0000256" key="2">
    <source>
        <dbReference type="ARBA" id="ARBA00022694"/>
    </source>
</evidence>
<dbReference type="NCBIfam" id="NF003023">
    <property type="entry name" value="PRK03892.1"/>
    <property type="match status" value="1"/>
</dbReference>
<dbReference type="GO" id="GO:0004526">
    <property type="term" value="F:ribonuclease P activity"/>
    <property type="evidence" value="ECO:0007669"/>
    <property type="project" value="UniProtKB-UniRule"/>
</dbReference>
<accession>A0A161KIB5</accession>
<dbReference type="GO" id="GO:0030677">
    <property type="term" value="C:ribonuclease P complex"/>
    <property type="evidence" value="ECO:0007669"/>
    <property type="project" value="UniProtKB-UniRule"/>
</dbReference>
<dbReference type="GO" id="GO:0001682">
    <property type="term" value="P:tRNA 5'-leader removal"/>
    <property type="evidence" value="ECO:0007669"/>
    <property type="project" value="UniProtKB-UniRule"/>
</dbReference>
<comment type="function">
    <text evidence="6">Part of ribonuclease P, a protein complex that generates mature tRNA molecules by cleaving their 5'-ends.</text>
</comment>
<dbReference type="InterPro" id="IPR023539">
    <property type="entry name" value="RNase_P_comp-3_arc"/>
</dbReference>
<dbReference type="GO" id="GO:0005737">
    <property type="term" value="C:cytoplasm"/>
    <property type="evidence" value="ECO:0007669"/>
    <property type="project" value="UniProtKB-SubCell"/>
</dbReference>
<reference evidence="8" key="1">
    <citation type="submission" date="2016-01" db="EMBL/GenBank/DDBJ databases">
        <authorList>
            <person name="Vorgias C.E."/>
        </authorList>
    </citation>
    <scope>NUCLEOTIDE SEQUENCE [LARGE SCALE GENOMIC DNA]</scope>
</reference>
<comment type="subcellular location">
    <subcellularLocation>
        <location evidence="6">Cytoplasm</location>
    </subcellularLocation>
</comment>
<dbReference type="STRING" id="54262.CHITON_0019"/>
<evidence type="ECO:0000313" key="7">
    <source>
        <dbReference type="EMBL" id="CUX76798.1"/>
    </source>
</evidence>
<dbReference type="HAMAP" id="MF_00756">
    <property type="entry name" value="RNase_P_3"/>
    <property type="match status" value="1"/>
</dbReference>
<protein>
    <recommendedName>
        <fullName evidence="6">Ribonuclease P protein component 3</fullName>
        <shortName evidence="6">RNase P component 3</shortName>
        <ecNumber evidence="6">3.1.26.5</ecNumber>
    </recommendedName>
    <alternativeName>
        <fullName evidence="6">Rpp30</fullName>
    </alternativeName>
</protein>
<keyword evidence="3 6" id="KW-0540">Nuclease</keyword>
<dbReference type="EMBL" id="LN999010">
    <property type="protein sequence ID" value="CUX76798.1"/>
    <property type="molecule type" value="Genomic_DNA"/>
</dbReference>
<proteinExistence type="inferred from homology"/>
<dbReference type="Pfam" id="PF01876">
    <property type="entry name" value="RNase_P_p30"/>
    <property type="match status" value="1"/>
</dbReference>
<dbReference type="Proteomes" id="UP000093069">
    <property type="component" value="Chromosome I"/>
</dbReference>
<evidence type="ECO:0000256" key="1">
    <source>
        <dbReference type="ARBA" id="ARBA00022490"/>
    </source>
</evidence>
<keyword evidence="1 6" id="KW-0963">Cytoplasm</keyword>
<dbReference type="InterPro" id="IPR016195">
    <property type="entry name" value="Pol/histidinol_Pase-like"/>
</dbReference>
<evidence type="ECO:0000256" key="5">
    <source>
        <dbReference type="ARBA" id="ARBA00022801"/>
    </source>
</evidence>
<dbReference type="SUPFAM" id="SSF89550">
    <property type="entry name" value="PHP domain-like"/>
    <property type="match status" value="1"/>
</dbReference>
<keyword evidence="4 6" id="KW-0255">Endonuclease</keyword>
<sequence length="207" mass="24159">MNWIEMDVRSEEAFKLASEWFDKVVYSYEIPPGSLDKHVLRENRERYGKVAIALINPKPSMVKEVLQRFRQSYLIYVESSDLRVVRYSIERGVDAIISPWAGRKDQGIDHVLARLMARKNVALGFSLRPLLYADPYTRANLLRFMRKAWELAEKYKIMRFITSSAKTKWEVREPKDLMSLGVILGMEMPQAKACLSAYPELLLKRLK</sequence>
<dbReference type="InterPro" id="IPR002738">
    <property type="entry name" value="RNase_P_p30"/>
</dbReference>
<evidence type="ECO:0000256" key="3">
    <source>
        <dbReference type="ARBA" id="ARBA00022722"/>
    </source>
</evidence>
<comment type="subunit">
    <text evidence="6">Consists of a catalytic RNA component and at least 4-5 protein subunits.</text>
</comment>
<evidence type="ECO:0000313" key="8">
    <source>
        <dbReference type="Proteomes" id="UP000093069"/>
    </source>
</evidence>
<evidence type="ECO:0000256" key="4">
    <source>
        <dbReference type="ARBA" id="ARBA00022759"/>
    </source>
</evidence>
<comment type="similarity">
    <text evidence="6">Belongs to the eukaryotic/archaeal RNase P protein component 3 family.</text>
</comment>
<dbReference type="Gene3D" id="3.20.20.140">
    <property type="entry name" value="Metal-dependent hydrolases"/>
    <property type="match status" value="1"/>
</dbReference>
<gene>
    <name evidence="6" type="primary">rnp3</name>
    <name evidence="7" type="ORF">CHITON_0019</name>
</gene>
<comment type="catalytic activity">
    <reaction evidence="6">
        <text>Endonucleolytic cleavage of RNA, removing 5'-extranucleotides from tRNA precursor.</text>
        <dbReference type="EC" id="3.1.26.5"/>
    </reaction>
</comment>
<dbReference type="EC" id="3.1.26.5" evidence="6"/>
<dbReference type="AlphaFoldDB" id="A0A161KIB5"/>
<name>A0A161KIB5_9EURY</name>
<keyword evidence="2 6" id="KW-0819">tRNA processing</keyword>